<gene>
    <name evidence="3" type="ORF">GFER_09485</name>
</gene>
<dbReference type="SUPFAM" id="SSF49299">
    <property type="entry name" value="PKD domain"/>
    <property type="match status" value="4"/>
</dbReference>
<dbReference type="CDD" id="cd00146">
    <property type="entry name" value="PKD"/>
    <property type="match status" value="3"/>
</dbReference>
<dbReference type="PANTHER" id="PTHR42754:SF1">
    <property type="entry name" value="LIPOPROTEIN"/>
    <property type="match status" value="1"/>
</dbReference>
<dbReference type="SMART" id="SM00089">
    <property type="entry name" value="PKD"/>
    <property type="match status" value="4"/>
</dbReference>
<keyword evidence="1" id="KW-1133">Transmembrane helix</keyword>
<protein>
    <recommendedName>
        <fullName evidence="2">PKD/Chitinase domain-containing protein</fullName>
    </recommendedName>
</protein>
<dbReference type="Pfam" id="PF22352">
    <property type="entry name" value="K319L-like_PKD"/>
    <property type="match status" value="1"/>
</dbReference>
<feature type="transmembrane region" description="Helical" evidence="1">
    <location>
        <begin position="73"/>
        <end position="94"/>
    </location>
</feature>
<dbReference type="AlphaFoldDB" id="A0A0C2HNB6"/>
<dbReference type="EMBL" id="JWJD01000003">
    <property type="protein sequence ID" value="KIH76440.1"/>
    <property type="molecule type" value="Genomic_DNA"/>
</dbReference>
<evidence type="ECO:0000313" key="4">
    <source>
        <dbReference type="Proteomes" id="UP000035068"/>
    </source>
</evidence>
<dbReference type="GO" id="GO:0016020">
    <property type="term" value="C:membrane"/>
    <property type="evidence" value="ECO:0007669"/>
    <property type="project" value="InterPro"/>
</dbReference>
<keyword evidence="1" id="KW-0472">Membrane</keyword>
<evidence type="ECO:0000259" key="2">
    <source>
        <dbReference type="SMART" id="SM00089"/>
    </source>
</evidence>
<dbReference type="PANTHER" id="PTHR42754">
    <property type="entry name" value="ENDOGLUCANASE"/>
    <property type="match status" value="1"/>
</dbReference>
<feature type="domain" description="PKD/Chitinase" evidence="2">
    <location>
        <begin position="290"/>
        <end position="389"/>
    </location>
</feature>
<keyword evidence="4" id="KW-1185">Reference proteome</keyword>
<dbReference type="InterPro" id="IPR015919">
    <property type="entry name" value="Cadherin-like_sf"/>
</dbReference>
<dbReference type="Pfam" id="PF05345">
    <property type="entry name" value="He_PIG"/>
    <property type="match status" value="1"/>
</dbReference>
<dbReference type="Gene3D" id="2.60.40.10">
    <property type="entry name" value="Immunoglobulins"/>
    <property type="match status" value="5"/>
</dbReference>
<name>A0A0C2HNB6_9BACT</name>
<dbReference type="Proteomes" id="UP000035068">
    <property type="component" value="Unassembled WGS sequence"/>
</dbReference>
<dbReference type="InterPro" id="IPR011041">
    <property type="entry name" value="Quinoprot_gluc/sorb_DH_b-prop"/>
</dbReference>
<feature type="domain" description="PKD/Chitinase" evidence="2">
    <location>
        <begin position="396"/>
        <end position="485"/>
    </location>
</feature>
<dbReference type="InterPro" id="IPR022409">
    <property type="entry name" value="PKD/Chitinase_dom"/>
</dbReference>
<evidence type="ECO:0000313" key="3">
    <source>
        <dbReference type="EMBL" id="KIH76440.1"/>
    </source>
</evidence>
<dbReference type="GO" id="GO:0005509">
    <property type="term" value="F:calcium ion binding"/>
    <property type="evidence" value="ECO:0007669"/>
    <property type="project" value="InterPro"/>
</dbReference>
<sequence length="982" mass="104017">MRKIKGSYIFTQKLQTGGTTPLIEHEVRVDKTTPLKDNLQEQMRRKNFFAFMRLRQESSQLSEKSPMKKISSFRLGLVLFFAVLAAACGGGGGGDEPLLESQKPTAAIAPIPATVPANQLLALNGSGSDPGGATLSYFWSLARPDHSNASLSSTSAENPTLVPDVTGDYTVSLFVSNGTQNSETVSRTFEAVSDQRPVANAGPDQAVAFGQTVQLNGSDSFDPAGADLTYQWILALNPGNATLNSPDTATPTFTPAQDGVVYVASLIVSNGDQDSLPDTVDIVVGNVPPQANIDTGNTTVALGHEVVLDGRSSTDPNGNDLVFTWSLVPPEGSQAELTPFTSEIGATNVVQAPVVSFIPDLPGAYEITLEVSDGELTDTAKITITANEPVPNSPPVAAAGPDRTVALGFPVDLNASPSEDPDGDQLSFQWTFVNRPDGSSAQISPATSVTSAFTPDVHGRYEVRLTASDGQNSDSTDLTITVVPAFFRTYGGEGLEEARSIAVLPDGYLIAGESNSAGIAISNDGWDLTVFRTDLAGRVVDTLVFDNDEVDETWAMDVDGERLVLTGATGFFDALDEDEVEFIPDAYVLETNLGGEILLDMDIFGGADFDMGQAVRYTSDGGIIMCGYSESSPPLEGHDLVVSDTGSAIIAVKIAADGTIGFAEAYGGQDIVDCWAVAQNTQGYLMAGFSDEQDKGGGRGQAYLMQINENGEMLWDAHFGELESYDEFFDVKPTTDNGHIAVGFTNSFGVTAGGMYLVKVAETTGTTPPSLQWQNYISNNFCSEAREVQQTSDGYVVGGFIDHLGNCLSPDEADAYFVKVDNTLEIIWERIYGGVGRSIAYAMKQTPADGGFLLGGDTDAFGPGSRAMVLIKTDADGRVPPIVLQNIVDLAQNAGTEVEINTKENFAMVQHDVDPNSLNRSKRELVFSAIGLPTSLSINAATGVISGTLPSTPAEYHITVIARDDKELSALSAATTFTLTAQ</sequence>
<dbReference type="Pfam" id="PF18911">
    <property type="entry name" value="PKD_4"/>
    <property type="match status" value="1"/>
</dbReference>
<evidence type="ECO:0000256" key="1">
    <source>
        <dbReference type="SAM" id="Phobius"/>
    </source>
</evidence>
<reference evidence="3 4" key="1">
    <citation type="submission" date="2014-12" db="EMBL/GenBank/DDBJ databases">
        <title>Genomes of Geoalkalibacter ferrihydriticus and Geoalkalibacter subterraneus, two haloalkaliphilic metal-reducing members of the Geobacteraceae.</title>
        <authorList>
            <person name="Badalamenti J.P."/>
            <person name="Torres C.I."/>
            <person name="Krajmalnik-Brown R."/>
            <person name="Bond D.R."/>
        </authorList>
    </citation>
    <scope>NUCLEOTIDE SEQUENCE [LARGE SCALE GENOMIC DNA]</scope>
    <source>
        <strain evidence="3 4">DSM 17813</strain>
    </source>
</reference>
<organism evidence="3 4">
    <name type="scientific">Geoalkalibacter ferrihydriticus DSM 17813</name>
    <dbReference type="NCBI Taxonomy" id="1121915"/>
    <lineage>
        <taxon>Bacteria</taxon>
        <taxon>Pseudomonadati</taxon>
        <taxon>Thermodesulfobacteriota</taxon>
        <taxon>Desulfuromonadia</taxon>
        <taxon>Desulfuromonadales</taxon>
        <taxon>Geoalkalibacteraceae</taxon>
        <taxon>Geoalkalibacter</taxon>
    </lineage>
</organism>
<dbReference type="SUPFAM" id="SSF49313">
    <property type="entry name" value="Cadherin-like"/>
    <property type="match status" value="1"/>
</dbReference>
<feature type="domain" description="PKD/Chitinase" evidence="2">
    <location>
        <begin position="105"/>
        <end position="192"/>
    </location>
</feature>
<comment type="caution">
    <text evidence="3">The sequence shown here is derived from an EMBL/GenBank/DDBJ whole genome shotgun (WGS) entry which is preliminary data.</text>
</comment>
<feature type="domain" description="PKD/Chitinase" evidence="2">
    <location>
        <begin position="198"/>
        <end position="285"/>
    </location>
</feature>
<dbReference type="InterPro" id="IPR000601">
    <property type="entry name" value="PKD_dom"/>
</dbReference>
<keyword evidence="1" id="KW-0812">Transmembrane</keyword>
<accession>A0A0C2HNB6</accession>
<dbReference type="InterPro" id="IPR035986">
    <property type="entry name" value="PKD_dom_sf"/>
</dbReference>
<proteinExistence type="predicted"/>
<dbReference type="SUPFAM" id="SSF50952">
    <property type="entry name" value="Soluble quinoprotein glucose dehydrogenase"/>
    <property type="match status" value="1"/>
</dbReference>
<dbReference type="InterPro" id="IPR013783">
    <property type="entry name" value="Ig-like_fold"/>
</dbReference>